<comment type="function">
    <text evidence="14">Cell wall formation.</text>
</comment>
<keyword evidence="6 14" id="KW-0132">Cell division</keyword>
<comment type="similarity">
    <text evidence="14">Belongs to the MurCDEF family.</text>
</comment>
<dbReference type="Gene3D" id="3.90.190.20">
    <property type="entry name" value="Mur ligase, C-terminal domain"/>
    <property type="match status" value="1"/>
</dbReference>
<feature type="domain" description="Mur ligase N-terminal catalytic" evidence="15">
    <location>
        <begin position="12"/>
        <end position="111"/>
    </location>
</feature>
<keyword evidence="12 14" id="KW-0961">Cell wall biogenesis/degradation</keyword>
<dbReference type="InterPro" id="IPR004101">
    <property type="entry name" value="Mur_ligase_C"/>
</dbReference>
<dbReference type="SUPFAM" id="SSF53623">
    <property type="entry name" value="MurD-like peptide ligases, catalytic domain"/>
    <property type="match status" value="1"/>
</dbReference>
<dbReference type="InterPro" id="IPR013221">
    <property type="entry name" value="Mur_ligase_cen"/>
</dbReference>
<gene>
    <name evidence="14 18" type="primary">murC</name>
    <name evidence="18" type="ORF">P8V03_10925</name>
</gene>
<dbReference type="RefSeq" id="WP_318798149.1">
    <property type="nucleotide sequence ID" value="NZ_JARUJP010000011.1"/>
</dbReference>
<dbReference type="InterPro" id="IPR000713">
    <property type="entry name" value="Mur_ligase_N"/>
</dbReference>
<accession>A0ABU4JU43</accession>
<dbReference type="InterPro" id="IPR036565">
    <property type="entry name" value="Mur-like_cat_sf"/>
</dbReference>
<dbReference type="InterPro" id="IPR036615">
    <property type="entry name" value="Mur_ligase_C_dom_sf"/>
</dbReference>
<proteinExistence type="inferred from homology"/>
<evidence type="ECO:0000313" key="19">
    <source>
        <dbReference type="Proteomes" id="UP001281656"/>
    </source>
</evidence>
<dbReference type="NCBIfam" id="TIGR01082">
    <property type="entry name" value="murC"/>
    <property type="match status" value="1"/>
</dbReference>
<evidence type="ECO:0000256" key="11">
    <source>
        <dbReference type="ARBA" id="ARBA00023306"/>
    </source>
</evidence>
<evidence type="ECO:0000256" key="2">
    <source>
        <dbReference type="ARBA" id="ARBA00004752"/>
    </source>
</evidence>
<evidence type="ECO:0000313" key="18">
    <source>
        <dbReference type="EMBL" id="MDW8801664.1"/>
    </source>
</evidence>
<evidence type="ECO:0000259" key="17">
    <source>
        <dbReference type="Pfam" id="PF08245"/>
    </source>
</evidence>
<evidence type="ECO:0000256" key="7">
    <source>
        <dbReference type="ARBA" id="ARBA00022741"/>
    </source>
</evidence>
<dbReference type="SUPFAM" id="SSF53244">
    <property type="entry name" value="MurD-like peptide ligases, peptide-binding domain"/>
    <property type="match status" value="1"/>
</dbReference>
<dbReference type="EMBL" id="JARUJP010000011">
    <property type="protein sequence ID" value="MDW8801664.1"/>
    <property type="molecule type" value="Genomic_DNA"/>
</dbReference>
<evidence type="ECO:0000256" key="4">
    <source>
        <dbReference type="ARBA" id="ARBA00022490"/>
    </source>
</evidence>
<evidence type="ECO:0000256" key="1">
    <source>
        <dbReference type="ARBA" id="ARBA00004496"/>
    </source>
</evidence>
<name>A0ABU4JU43_9CLOT</name>
<dbReference type="GO" id="GO:0008763">
    <property type="term" value="F:UDP-N-acetylmuramate-L-alanine ligase activity"/>
    <property type="evidence" value="ECO:0007669"/>
    <property type="project" value="UniProtKB-EC"/>
</dbReference>
<evidence type="ECO:0000256" key="14">
    <source>
        <dbReference type="HAMAP-Rule" id="MF_00046"/>
    </source>
</evidence>
<organism evidence="18 19">
    <name type="scientific">Clostridium tanneri</name>
    <dbReference type="NCBI Taxonomy" id="3037988"/>
    <lineage>
        <taxon>Bacteria</taxon>
        <taxon>Bacillati</taxon>
        <taxon>Bacillota</taxon>
        <taxon>Clostridia</taxon>
        <taxon>Eubacteriales</taxon>
        <taxon>Clostridiaceae</taxon>
        <taxon>Clostridium</taxon>
    </lineage>
</organism>
<comment type="pathway">
    <text evidence="2 14">Cell wall biogenesis; peptidoglycan biosynthesis.</text>
</comment>
<feature type="domain" description="Mur ligase C-terminal" evidence="16">
    <location>
        <begin position="318"/>
        <end position="447"/>
    </location>
</feature>
<dbReference type="PANTHER" id="PTHR43445">
    <property type="entry name" value="UDP-N-ACETYLMURAMATE--L-ALANINE LIGASE-RELATED"/>
    <property type="match status" value="1"/>
</dbReference>
<evidence type="ECO:0000256" key="10">
    <source>
        <dbReference type="ARBA" id="ARBA00022984"/>
    </source>
</evidence>
<evidence type="ECO:0000259" key="16">
    <source>
        <dbReference type="Pfam" id="PF02875"/>
    </source>
</evidence>
<dbReference type="SUPFAM" id="SSF51984">
    <property type="entry name" value="MurCD N-terminal domain"/>
    <property type="match status" value="1"/>
</dbReference>
<evidence type="ECO:0000256" key="8">
    <source>
        <dbReference type="ARBA" id="ARBA00022840"/>
    </source>
</evidence>
<dbReference type="Proteomes" id="UP001281656">
    <property type="component" value="Unassembled WGS sequence"/>
</dbReference>
<dbReference type="Pfam" id="PF01225">
    <property type="entry name" value="Mur_ligase"/>
    <property type="match status" value="1"/>
</dbReference>
<protein>
    <recommendedName>
        <fullName evidence="3 14">UDP-N-acetylmuramate--L-alanine ligase</fullName>
        <ecNumber evidence="3 14">6.3.2.8</ecNumber>
    </recommendedName>
    <alternativeName>
        <fullName evidence="14">UDP-N-acetylmuramoyl-L-alanine synthetase</fullName>
    </alternativeName>
</protein>
<sequence>MSFDFIKDRNKKIHFIGIGGISMSGLAEILLEQNFKVSGSDMKASAITDTLKQNGAQINIGQSGDNITEDIDLVVYTAAISEDNPELLRAKELNVPTITRAEFLGYIMKGHKYNVAISGTHGKTTTTSMVSHICLNAELDPTILVGGQLDIINGNVRPGNSDYFITEACEYKGSFLKFFPYIGVILNIDADHLDYYKDINDIENAFANFSKLIPTNGYLIGYADDMRVNNIVSHAKCNTLTYGIDAGEIRAKNIVFNENGCAYFDAYKESERILSVQLNVPGKHNVLNALASICTALSLDIPKNNIVKGLESFNGTHRRFEIKGTKNNVTVIDDYAHHPTEIKATLSAAKNYPHKKMFCVFQPHTYSRTLNLFDEFVEAFDDADEVILADIYAAREKDTGVVSSSMLADKIKQREVKCCNFDNFDEIVSHLRKNVEAGDIVLTVGAGDVYKIGEMYLDQDN</sequence>
<dbReference type="Pfam" id="PF02875">
    <property type="entry name" value="Mur_ligase_C"/>
    <property type="match status" value="1"/>
</dbReference>
<dbReference type="HAMAP" id="MF_00046">
    <property type="entry name" value="MurC"/>
    <property type="match status" value="1"/>
</dbReference>
<feature type="binding site" evidence="14">
    <location>
        <begin position="119"/>
        <end position="125"/>
    </location>
    <ligand>
        <name>ATP</name>
        <dbReference type="ChEBI" id="CHEBI:30616"/>
    </ligand>
</feature>
<evidence type="ECO:0000256" key="12">
    <source>
        <dbReference type="ARBA" id="ARBA00023316"/>
    </source>
</evidence>
<dbReference type="Gene3D" id="3.40.1190.10">
    <property type="entry name" value="Mur-like, catalytic domain"/>
    <property type="match status" value="1"/>
</dbReference>
<reference evidence="18 19" key="1">
    <citation type="submission" date="2023-04" db="EMBL/GenBank/DDBJ databases">
        <title>Clostridium tannerae sp. nov., isolated from the fecal material of an alpaca.</title>
        <authorList>
            <person name="Miller S."/>
            <person name="Hendry M."/>
            <person name="King J."/>
            <person name="Sankaranarayanan K."/>
            <person name="Lawson P.A."/>
        </authorList>
    </citation>
    <scope>NUCLEOTIDE SEQUENCE [LARGE SCALE GENOMIC DNA]</scope>
    <source>
        <strain evidence="18 19">A1-XYC3</strain>
    </source>
</reference>
<keyword evidence="10 14" id="KW-0573">Peptidoglycan synthesis</keyword>
<dbReference type="Pfam" id="PF08245">
    <property type="entry name" value="Mur_ligase_M"/>
    <property type="match status" value="1"/>
</dbReference>
<evidence type="ECO:0000256" key="9">
    <source>
        <dbReference type="ARBA" id="ARBA00022960"/>
    </source>
</evidence>
<keyword evidence="11 14" id="KW-0131">Cell cycle</keyword>
<evidence type="ECO:0000256" key="13">
    <source>
        <dbReference type="ARBA" id="ARBA00047833"/>
    </source>
</evidence>
<dbReference type="EC" id="6.3.2.8" evidence="3 14"/>
<keyword evidence="19" id="KW-1185">Reference proteome</keyword>
<keyword evidence="7 14" id="KW-0547">Nucleotide-binding</keyword>
<evidence type="ECO:0000259" key="15">
    <source>
        <dbReference type="Pfam" id="PF01225"/>
    </source>
</evidence>
<evidence type="ECO:0000256" key="3">
    <source>
        <dbReference type="ARBA" id="ARBA00012211"/>
    </source>
</evidence>
<keyword evidence="4 14" id="KW-0963">Cytoplasm</keyword>
<evidence type="ECO:0000256" key="5">
    <source>
        <dbReference type="ARBA" id="ARBA00022598"/>
    </source>
</evidence>
<comment type="caution">
    <text evidence="18">The sequence shown here is derived from an EMBL/GenBank/DDBJ whole genome shotgun (WGS) entry which is preliminary data.</text>
</comment>
<keyword evidence="9 14" id="KW-0133">Cell shape</keyword>
<dbReference type="InterPro" id="IPR050061">
    <property type="entry name" value="MurCDEF_pg_biosynth"/>
</dbReference>
<feature type="domain" description="Mur ligase central" evidence="17">
    <location>
        <begin position="117"/>
        <end position="296"/>
    </location>
</feature>
<keyword evidence="8 14" id="KW-0067">ATP-binding</keyword>
<dbReference type="InterPro" id="IPR005758">
    <property type="entry name" value="UDP-N-AcMur_Ala_ligase_MurC"/>
</dbReference>
<comment type="subcellular location">
    <subcellularLocation>
        <location evidence="1 14">Cytoplasm</location>
    </subcellularLocation>
</comment>
<dbReference type="Gene3D" id="3.40.50.720">
    <property type="entry name" value="NAD(P)-binding Rossmann-like Domain"/>
    <property type="match status" value="1"/>
</dbReference>
<comment type="catalytic activity">
    <reaction evidence="13 14">
        <text>UDP-N-acetyl-alpha-D-muramate + L-alanine + ATP = UDP-N-acetyl-alpha-D-muramoyl-L-alanine + ADP + phosphate + H(+)</text>
        <dbReference type="Rhea" id="RHEA:23372"/>
        <dbReference type="ChEBI" id="CHEBI:15378"/>
        <dbReference type="ChEBI" id="CHEBI:30616"/>
        <dbReference type="ChEBI" id="CHEBI:43474"/>
        <dbReference type="ChEBI" id="CHEBI:57972"/>
        <dbReference type="ChEBI" id="CHEBI:70757"/>
        <dbReference type="ChEBI" id="CHEBI:83898"/>
        <dbReference type="ChEBI" id="CHEBI:456216"/>
        <dbReference type="EC" id="6.3.2.8"/>
    </reaction>
</comment>
<evidence type="ECO:0000256" key="6">
    <source>
        <dbReference type="ARBA" id="ARBA00022618"/>
    </source>
</evidence>
<keyword evidence="5 14" id="KW-0436">Ligase</keyword>
<dbReference type="PANTHER" id="PTHR43445:SF3">
    <property type="entry name" value="UDP-N-ACETYLMURAMATE--L-ALANINE LIGASE"/>
    <property type="match status" value="1"/>
</dbReference>